<dbReference type="Proteomes" id="UP000663852">
    <property type="component" value="Unassembled WGS sequence"/>
</dbReference>
<evidence type="ECO:0000313" key="4">
    <source>
        <dbReference type="EMBL" id="CAF0887001.1"/>
    </source>
</evidence>
<dbReference type="PROSITE" id="PS51125">
    <property type="entry name" value="NHL"/>
    <property type="match status" value="2"/>
</dbReference>
<dbReference type="PANTHER" id="PTHR24104:SF25">
    <property type="entry name" value="PROTEIN LIN-41"/>
    <property type="match status" value="1"/>
</dbReference>
<sequence length="432" mass="50092">MATAIDKTQCCLCNKYKITYPCPGCSNQFCFEDLVRHRQKLNEEFNTIINDYDQFRESIHQLKQNPHDSPFVKGINQWETDSIELIQRTAQRCRQTVIEEIQVFIDDIEEKFKKLIGEIKYLQEENEVNENNLKDLKEKLIKITKEFYDPSTISLSKKKKNIHKQSHLSKWKQNGLTIVGGYGNGKRINQLSDPGGMFIDKDNNIFIVDTGNQRIMKWTSDEKYVEVVAGNNRVIQWWNQNQQQILIQNISCYGLTTDKYGFLYVSDREKNEVRRWIIREKGNGKLVAGGNGKGFKFNQLNSPTFIFVDDEQSVYISDWGNHRVMKWRKDAKEGTVVAGGNGGGSFLSQLISPQGLIVDQFGQIYAADCYNHRIMRWCEGKQEGEIVVGRNRQGEESNELYSPTGLSFDAEGNLYVVDWRNHRVQRFDLAYD</sequence>
<protein>
    <submittedName>
        <fullName evidence="5">Uncharacterized protein</fullName>
    </submittedName>
</protein>
<dbReference type="PANTHER" id="PTHR24104">
    <property type="entry name" value="E3 UBIQUITIN-PROTEIN LIGASE NHLRC1-RELATED"/>
    <property type="match status" value="1"/>
</dbReference>
<evidence type="ECO:0000256" key="2">
    <source>
        <dbReference type="PROSITE-ProRule" id="PRU00504"/>
    </source>
</evidence>
<dbReference type="SUPFAM" id="SSF101898">
    <property type="entry name" value="NHL repeat"/>
    <property type="match status" value="1"/>
</dbReference>
<dbReference type="OrthoDB" id="342730at2759"/>
<accession>A0A814ZUW5</accession>
<dbReference type="GO" id="GO:0008270">
    <property type="term" value="F:zinc ion binding"/>
    <property type="evidence" value="ECO:0007669"/>
    <property type="project" value="UniProtKB-KW"/>
</dbReference>
<evidence type="ECO:0000256" key="3">
    <source>
        <dbReference type="SAM" id="Coils"/>
    </source>
</evidence>
<dbReference type="GO" id="GO:0000209">
    <property type="term" value="P:protein polyubiquitination"/>
    <property type="evidence" value="ECO:0007669"/>
    <property type="project" value="TreeGrafter"/>
</dbReference>
<dbReference type="GO" id="GO:0043161">
    <property type="term" value="P:proteasome-mediated ubiquitin-dependent protein catabolic process"/>
    <property type="evidence" value="ECO:0007669"/>
    <property type="project" value="TreeGrafter"/>
</dbReference>
<dbReference type="EMBL" id="CAJNOJ010000178">
    <property type="protein sequence ID" value="CAF1248708.1"/>
    <property type="molecule type" value="Genomic_DNA"/>
</dbReference>
<reference evidence="5" key="1">
    <citation type="submission" date="2021-02" db="EMBL/GenBank/DDBJ databases">
        <authorList>
            <person name="Nowell W R."/>
        </authorList>
    </citation>
    <scope>NUCLEOTIDE SEQUENCE</scope>
</reference>
<keyword evidence="3" id="KW-0175">Coiled coil</keyword>
<proteinExistence type="predicted"/>
<evidence type="ECO:0000256" key="1">
    <source>
        <dbReference type="ARBA" id="ARBA00022737"/>
    </source>
</evidence>
<dbReference type="CDD" id="cd05819">
    <property type="entry name" value="NHL"/>
    <property type="match status" value="1"/>
</dbReference>
<feature type="coiled-coil region" evidence="3">
    <location>
        <begin position="105"/>
        <end position="146"/>
    </location>
</feature>
<feature type="repeat" description="NHL" evidence="2">
    <location>
        <begin position="293"/>
        <end position="330"/>
    </location>
</feature>
<dbReference type="Pfam" id="PF01436">
    <property type="entry name" value="NHL"/>
    <property type="match status" value="1"/>
</dbReference>
<dbReference type="GO" id="GO:0061630">
    <property type="term" value="F:ubiquitin protein ligase activity"/>
    <property type="evidence" value="ECO:0007669"/>
    <property type="project" value="TreeGrafter"/>
</dbReference>
<feature type="repeat" description="NHL" evidence="2">
    <location>
        <begin position="399"/>
        <end position="430"/>
    </location>
</feature>
<comment type="caution">
    <text evidence="5">The sequence shown here is derived from an EMBL/GenBank/DDBJ whole genome shotgun (WGS) entry which is preliminary data.</text>
</comment>
<organism evidence="5 7">
    <name type="scientific">Adineta ricciae</name>
    <name type="common">Rotifer</name>
    <dbReference type="NCBI Taxonomy" id="249248"/>
    <lineage>
        <taxon>Eukaryota</taxon>
        <taxon>Metazoa</taxon>
        <taxon>Spiralia</taxon>
        <taxon>Gnathifera</taxon>
        <taxon>Rotifera</taxon>
        <taxon>Eurotatoria</taxon>
        <taxon>Bdelloidea</taxon>
        <taxon>Adinetida</taxon>
        <taxon>Adinetidae</taxon>
        <taxon>Adineta</taxon>
    </lineage>
</organism>
<dbReference type="InterPro" id="IPR050952">
    <property type="entry name" value="TRIM-NHL_E3_ligases"/>
</dbReference>
<dbReference type="Proteomes" id="UP000663828">
    <property type="component" value="Unassembled WGS sequence"/>
</dbReference>
<dbReference type="Gene3D" id="2.120.10.30">
    <property type="entry name" value="TolB, C-terminal domain"/>
    <property type="match status" value="2"/>
</dbReference>
<evidence type="ECO:0000313" key="6">
    <source>
        <dbReference type="Proteomes" id="UP000663828"/>
    </source>
</evidence>
<name>A0A814ZUW5_ADIRI</name>
<evidence type="ECO:0000313" key="5">
    <source>
        <dbReference type="EMBL" id="CAF1248708.1"/>
    </source>
</evidence>
<dbReference type="EMBL" id="CAJNOR010000347">
    <property type="protein sequence ID" value="CAF0887001.1"/>
    <property type="molecule type" value="Genomic_DNA"/>
</dbReference>
<dbReference type="InterPro" id="IPR001258">
    <property type="entry name" value="NHL_repeat"/>
</dbReference>
<dbReference type="AlphaFoldDB" id="A0A814ZUW5"/>
<keyword evidence="1" id="KW-0677">Repeat</keyword>
<dbReference type="InterPro" id="IPR011042">
    <property type="entry name" value="6-blade_b-propeller_TolB-like"/>
</dbReference>
<evidence type="ECO:0000313" key="7">
    <source>
        <dbReference type="Proteomes" id="UP000663852"/>
    </source>
</evidence>
<gene>
    <name evidence="5" type="ORF">EDS130_LOCUS27852</name>
    <name evidence="4" type="ORF">XAT740_LOCUS7304</name>
</gene>
<keyword evidence="6" id="KW-1185">Reference proteome</keyword>